<dbReference type="Pfam" id="PF13000">
    <property type="entry name" value="Acatn"/>
    <property type="match status" value="1"/>
</dbReference>
<dbReference type="Proteomes" id="UP000887565">
    <property type="component" value="Unplaced"/>
</dbReference>
<evidence type="ECO:0000256" key="2">
    <source>
        <dbReference type="ARBA" id="ARBA00022692"/>
    </source>
</evidence>
<dbReference type="SUPFAM" id="SSF103473">
    <property type="entry name" value="MFS general substrate transporter"/>
    <property type="match status" value="1"/>
</dbReference>
<name>A0A915L4Z3_ROMCU</name>
<proteinExistence type="predicted"/>
<keyword evidence="6" id="KW-1185">Reference proteome</keyword>
<dbReference type="PANTHER" id="PTHR12778:SF9">
    <property type="entry name" value="ACETYL-COENZYME A TRANSPORTER 1"/>
    <property type="match status" value="1"/>
</dbReference>
<dbReference type="InterPro" id="IPR024371">
    <property type="entry name" value="AcetylCoA_trans_1-like"/>
</dbReference>
<accession>A0A915L4Z3</accession>
<dbReference type="AlphaFoldDB" id="A0A915L4Z3"/>
<evidence type="ECO:0000256" key="3">
    <source>
        <dbReference type="ARBA" id="ARBA00022989"/>
    </source>
</evidence>
<feature type="transmembrane region" description="Helical" evidence="5">
    <location>
        <begin position="96"/>
        <end position="114"/>
    </location>
</feature>
<evidence type="ECO:0000256" key="1">
    <source>
        <dbReference type="ARBA" id="ARBA00004141"/>
    </source>
</evidence>
<keyword evidence="3 5" id="KW-1133">Transmembrane helix</keyword>
<sequence length="431" mass="48295">MPLYAGSHHKAEKEPLVSLSTNIDEDSSAIRIRRNVELSSSGQGIISHLLTDLRGDYGNIALLVFLYILQGVPLGLTASIPLVLQNRHVSYGQQAIFSFAYWPFSLKLFWAPLVDSCYWSKIGRRKSWLIPTQYMIGLFMLILSSYVNNVLGAEEGGANAAAPNVLYLTSVFFAFNFLAATQDIAVDGWALTMLSKKNVGYASTCNAVGQTAGYFLGNVVFLALESSEFCNKYLRSEPKTQGLVTLAGDFCYYWSWIFMITTTLVLLFKRENDSISKPECSQGKIKPKDPEDLSLVDTYKLLWDIVRLKPVLLLIFIHLTAKFAFAAADGITGLKLIELGVPKDKLAFIAVPLVPLQIFLPIFIGKFTAGPTPLNVYIKAYPYRIILGLFFMLLVYWTPSFQQTDGHYPVSYYLIIIFAYCLHQSNHARYN</sequence>
<evidence type="ECO:0000256" key="5">
    <source>
        <dbReference type="SAM" id="Phobius"/>
    </source>
</evidence>
<feature type="transmembrane region" description="Helical" evidence="5">
    <location>
        <begin position="410"/>
        <end position="428"/>
    </location>
</feature>
<dbReference type="GO" id="GO:0016020">
    <property type="term" value="C:membrane"/>
    <property type="evidence" value="ECO:0007669"/>
    <property type="project" value="UniProtKB-SubCell"/>
</dbReference>
<evidence type="ECO:0000313" key="7">
    <source>
        <dbReference type="WBParaSite" id="nRc.2.0.1.t45577-RA"/>
    </source>
</evidence>
<feature type="transmembrane region" description="Helical" evidence="5">
    <location>
        <begin position="346"/>
        <end position="369"/>
    </location>
</feature>
<comment type="subcellular location">
    <subcellularLocation>
        <location evidence="1">Membrane</location>
        <topology evidence="1">Multi-pass membrane protein</topology>
    </subcellularLocation>
</comment>
<feature type="transmembrane region" description="Helical" evidence="5">
    <location>
        <begin position="165"/>
        <end position="185"/>
    </location>
</feature>
<dbReference type="InterPro" id="IPR004752">
    <property type="entry name" value="AmpG_permease/AT-1"/>
</dbReference>
<dbReference type="WBParaSite" id="nRc.2.0.1.t45577-RA">
    <property type="protein sequence ID" value="nRc.2.0.1.t45577-RA"/>
    <property type="gene ID" value="nRc.2.0.1.g45577"/>
</dbReference>
<feature type="transmembrane region" description="Helical" evidence="5">
    <location>
        <begin position="311"/>
        <end position="334"/>
    </location>
</feature>
<evidence type="ECO:0000313" key="6">
    <source>
        <dbReference type="Proteomes" id="UP000887565"/>
    </source>
</evidence>
<reference evidence="7" key="1">
    <citation type="submission" date="2022-11" db="UniProtKB">
        <authorList>
            <consortium name="WormBaseParasite"/>
        </authorList>
    </citation>
    <scope>IDENTIFICATION</scope>
</reference>
<dbReference type="GO" id="GO:0035348">
    <property type="term" value="P:acetyl-CoA transmembrane transport"/>
    <property type="evidence" value="ECO:0007669"/>
    <property type="project" value="InterPro"/>
</dbReference>
<keyword evidence="2 5" id="KW-0812">Transmembrane</keyword>
<feature type="transmembrane region" description="Helical" evidence="5">
    <location>
        <begin position="381"/>
        <end position="398"/>
    </location>
</feature>
<dbReference type="OMA" id="ICTTSWI"/>
<protein>
    <submittedName>
        <fullName evidence="7">Acetyl-coenzyme A transporter 1</fullName>
    </submittedName>
</protein>
<dbReference type="InterPro" id="IPR036259">
    <property type="entry name" value="MFS_trans_sf"/>
</dbReference>
<feature type="transmembrane region" description="Helical" evidence="5">
    <location>
        <begin position="134"/>
        <end position="153"/>
    </location>
</feature>
<organism evidence="6 7">
    <name type="scientific">Romanomermis culicivorax</name>
    <name type="common">Nematode worm</name>
    <dbReference type="NCBI Taxonomy" id="13658"/>
    <lineage>
        <taxon>Eukaryota</taxon>
        <taxon>Metazoa</taxon>
        <taxon>Ecdysozoa</taxon>
        <taxon>Nematoda</taxon>
        <taxon>Enoplea</taxon>
        <taxon>Dorylaimia</taxon>
        <taxon>Mermithida</taxon>
        <taxon>Mermithoidea</taxon>
        <taxon>Mermithidae</taxon>
        <taxon>Romanomermis</taxon>
    </lineage>
</organism>
<feature type="transmembrane region" description="Helical" evidence="5">
    <location>
        <begin position="60"/>
        <end position="84"/>
    </location>
</feature>
<dbReference type="PANTHER" id="PTHR12778">
    <property type="entry name" value="SOLUTE CARRIER FAMILY 33 ACETYL-COA TRANSPORTER -RELATED"/>
    <property type="match status" value="1"/>
</dbReference>
<dbReference type="GO" id="GO:0008521">
    <property type="term" value="F:acetyl-CoA transmembrane transporter activity"/>
    <property type="evidence" value="ECO:0007669"/>
    <property type="project" value="InterPro"/>
</dbReference>
<feature type="transmembrane region" description="Helical" evidence="5">
    <location>
        <begin position="252"/>
        <end position="268"/>
    </location>
</feature>
<keyword evidence="4 5" id="KW-0472">Membrane</keyword>
<evidence type="ECO:0000256" key="4">
    <source>
        <dbReference type="ARBA" id="ARBA00023136"/>
    </source>
</evidence>